<evidence type="ECO:0000256" key="4">
    <source>
        <dbReference type="ARBA" id="ARBA00023136"/>
    </source>
</evidence>
<dbReference type="PATRIC" id="fig|1527444.3.peg.777"/>
<protein>
    <recommendedName>
        <fullName evidence="6">Translocation and assembly module TamB C-terminal domain-containing protein</fullName>
    </recommendedName>
</protein>
<keyword evidence="4 5" id="KW-0472">Membrane</keyword>
<organism evidence="7 8">
    <name type="scientific">Candidatus Atelocyanobacterium thalassa isolate SIO64986</name>
    <dbReference type="NCBI Taxonomy" id="1527444"/>
    <lineage>
        <taxon>Bacteria</taxon>
        <taxon>Bacillati</taxon>
        <taxon>Cyanobacteriota</taxon>
        <taxon>Cyanophyceae</taxon>
        <taxon>Oscillatoriophycideae</taxon>
        <taxon>Chroococcales</taxon>
        <taxon>Aphanothecaceae</taxon>
        <taxon>Candidatus Atelocyanobacterium</taxon>
        <taxon>Candidatus Atelocyanobacterium thalassae</taxon>
    </lineage>
</organism>
<proteinExistence type="predicted"/>
<dbReference type="eggNOG" id="COG2911">
    <property type="taxonomic scope" value="Bacteria"/>
</dbReference>
<evidence type="ECO:0000313" key="7">
    <source>
        <dbReference type="EMBL" id="KFF41394.1"/>
    </source>
</evidence>
<evidence type="ECO:0000259" key="6">
    <source>
        <dbReference type="Pfam" id="PF04357"/>
    </source>
</evidence>
<dbReference type="GO" id="GO:0005886">
    <property type="term" value="C:plasma membrane"/>
    <property type="evidence" value="ECO:0007669"/>
    <property type="project" value="InterPro"/>
</dbReference>
<evidence type="ECO:0000256" key="2">
    <source>
        <dbReference type="ARBA" id="ARBA00022692"/>
    </source>
</evidence>
<keyword evidence="2 5" id="KW-0812">Transmembrane</keyword>
<comment type="caution">
    <text evidence="7">The sequence shown here is derived from an EMBL/GenBank/DDBJ whole genome shotgun (WGS) entry which is preliminary data.</text>
</comment>
<name>A0A086CGT0_9CHRO</name>
<dbReference type="GO" id="GO:0009306">
    <property type="term" value="P:protein secretion"/>
    <property type="evidence" value="ECO:0007669"/>
    <property type="project" value="InterPro"/>
</dbReference>
<dbReference type="InterPro" id="IPR053022">
    <property type="entry name" value="Chloroplast_translocon_comp"/>
</dbReference>
<evidence type="ECO:0000256" key="1">
    <source>
        <dbReference type="ARBA" id="ARBA00004167"/>
    </source>
</evidence>
<sequence>MVKTSPEKLLKASRHQKLTSRWRRLVNFFKKPFVLFSTGVVISLGVLFYKGTNYFIYHELSFIISSRLSKILERDVKIGLIESFSINSVQIGNSSISAAENSGDHIDIQNATITINFFTFLIKQTLDIDIFLNNSNFYISQDKYGKWAALPELKLQGKLDLPIKIRTNLYLNNANVFVLPNKFENITKFDVNGEWSYTYNSNDYQKINYFINISSLDSEINIEGLTNIKSWKTRAKIIVNKLVLNKLFALGNNLSTQLSNGFLNTDLNFSLPSLKEIEKTKGVGRVEVTNFISTIKNLKSPIDIYLGLEVIGQTLKLNKTKILFGDTITKLEGSINLQKGYDIRINSSYSLTNKFSDFLVNELQPKLYGNIKSEIQLTGKITNPIFTGIIKNSEPLLIKNNFVKNFQIIFKASLNQINLKLLQIQTIGGGDIFAAGVAYINFFSLINGNNFIDWQTAPMLLGLQMNLPVENILSSYYQLPKNLRVGDLKIHGEFKGNIGKPQGKIIWFSPYIIKTTKQQLSGQGIINFDGENISLKDTVLNSDQGNLRLVGIGNTKNKKWSSLIVANQFSFDPLIQLSCTLITCPKNLTIQPITLRKGTIRLTGRLDNFIINSVDSIERLLLVIGNSKIYIKTKFSKKYISGNIFLSDLLLNKYFSFLPTSLEISQSNINFNGSLVNLFQNKISGIRDFNIGGTIQTSLGNNPLTTNIQIRNGILTSFTKANYLFFNSYIPVPILPNQLQTNTSNITITGNIKPFLSSFGTNPNIDSFSGSANIEFFLDNNPIKITGNLDKGTIRGVTQISNFSLDNFLADLSVSDHKVKGQIAISSKLLPLIREKPDLTSTEANISLQLIAGKGSVNTITYLKDNKWNSKINVFEFNPILILNNIIPNTLKTNIINLNAQAMLSGDISNLFNKKENLLIKAKDIIIQSKKYKQSLNATGDIFISSIFTKPDMDAYLSLEINSIFDKIDLNQFFPSVSSKIKLLTKELQFKGNGRFKGTLIVKKLLTDILSEGNLQVLGDLILQDFAINEQIFEPLLIGKVNIPLGKNIFVDLEGSEDMIKMSLQPCIQLKCSLPYLPSFFTLLQKFGSETSITIQSKLKRDNIFITVKDLPLNIFNILSSKNYNISNYTSGLLDTKIVINPFTLEGKGKLKIKNPSIDFIETPQLEANIAYKNNIINLQSITLGLKKSLYQAQVSINLISEDISGMLSVKEGQVKDLFATLKIFNIERLLDLFQLKPTDDQNITEKIPESIGNADANIAEQINLLAIIDQEIRDLADKKEKWGVPTELDIRGHFDTNIILGGNLRNPKLDITLTGKNWEWHSQEPYRDVINPLGLIIRRQSFIPINEVLINAKLANDIININPAFIQINGTSLGLDGKFSLQEIDANWQVNYFSIDTIKNFINIPINATGALNASGSIVGNTFNPHLQGKFAFVDAAFQGQSLNSTIEGQFSYENSRFQLLTNESSIIFTSVNIPFTNYEESNEFDINIQLDTEALQLLSIITNEQVFLTSGEGQINAQATGQLDASQGLLLSDLSIGGSIILNETVFQSKMLSQPLTVSGKIKINKQIIDVKEIQGNFADSTLKISGILPLFQPRKNLKNPLIISIDKGEIKLEELYKGIVDGELTITGAAIQPIIGGQIKLIDGQIFLPTKIENQEETVAQINQWVKRRSRQNNTNNQFISFIPELQDLQLSLENLFIEVLPLFRFDFGGDVMLSGSLTDFTSVRPEGEITINKGLVNFLDTRFFVERRKDNKIVFVPEKGLLNPSLDIAMRAIVSEVPDTSRNFRTGDTTEIPDDSLSKVQRIDIDLSLDGPLSQLIPNLGKDINQVCQINNLLKPIQNTTHLSERDLETASICLQAITTKGAVGEQLLSNPVINLTSNPPRSQGEIVRLLGEHFLVLAEELQNQNTEQLLQFGIVQLALPMVFQSFIYDLESSVNEVINSADFRLVPFLETIYEVENKGYVRFSYDYALNGFRIKYEKRF</sequence>
<dbReference type="STRING" id="1527444.ucyna2_00819"/>
<dbReference type="EMBL" id="JPSP01000008">
    <property type="protein sequence ID" value="KFF41394.1"/>
    <property type="molecule type" value="Genomic_DNA"/>
</dbReference>
<dbReference type="eggNOG" id="COG2982">
    <property type="taxonomic scope" value="Bacteria"/>
</dbReference>
<dbReference type="InterPro" id="IPR007452">
    <property type="entry name" value="TamB_C"/>
</dbReference>
<feature type="domain" description="Translocation and assembly module TamB C-terminal" evidence="6">
    <location>
        <begin position="1577"/>
        <end position="1919"/>
    </location>
</feature>
<dbReference type="Proteomes" id="UP000028922">
    <property type="component" value="Unassembled WGS sequence"/>
</dbReference>
<evidence type="ECO:0000313" key="8">
    <source>
        <dbReference type="Proteomes" id="UP000028922"/>
    </source>
</evidence>
<reference evidence="7 8" key="1">
    <citation type="submission" date="2014-08" db="EMBL/GenBank/DDBJ databases">
        <title>Comparative genomics reveals surprising divergence of two closely related strains of uncultivated UCYN-A cyanobacteria.</title>
        <authorList>
            <person name="Bombar D."/>
            <person name="Heller P."/>
            <person name="Sanchez-Baracaldo P."/>
            <person name="Carter B.J."/>
            <person name="Zert J.P."/>
        </authorList>
    </citation>
    <scope>NUCLEOTIDE SEQUENCE [LARGE SCALE GENOMIC DNA]</scope>
</reference>
<accession>A0A086CGT0</accession>
<keyword evidence="3 5" id="KW-1133">Transmembrane helix</keyword>
<dbReference type="PANTHER" id="PTHR34457:SF3">
    <property type="entry name" value="PROTEIN TIC236, CHLOROPLASTIC"/>
    <property type="match status" value="1"/>
</dbReference>
<feature type="transmembrane region" description="Helical" evidence="5">
    <location>
        <begin position="33"/>
        <end position="57"/>
    </location>
</feature>
<gene>
    <name evidence="7" type="ORF">ucyna2_00819</name>
</gene>
<evidence type="ECO:0000256" key="5">
    <source>
        <dbReference type="SAM" id="Phobius"/>
    </source>
</evidence>
<dbReference type="PANTHER" id="PTHR34457">
    <property type="entry name" value="EMBRYO DEFECTIVE 2410"/>
    <property type="match status" value="1"/>
</dbReference>
<comment type="subcellular location">
    <subcellularLocation>
        <location evidence="1">Membrane</location>
        <topology evidence="1">Single-pass membrane protein</topology>
    </subcellularLocation>
</comment>
<dbReference type="Pfam" id="PF04357">
    <property type="entry name" value="TamB"/>
    <property type="match status" value="1"/>
</dbReference>
<evidence type="ECO:0000256" key="3">
    <source>
        <dbReference type="ARBA" id="ARBA00022989"/>
    </source>
</evidence>